<accession>A0A5A5TJS1</accession>
<dbReference type="AlphaFoldDB" id="A0A5A5TJS1"/>
<dbReference type="Proteomes" id="UP000322530">
    <property type="component" value="Unassembled WGS sequence"/>
</dbReference>
<proteinExistence type="predicted"/>
<gene>
    <name evidence="1" type="ORF">KDI_48370</name>
</gene>
<reference evidence="1 2" key="1">
    <citation type="submission" date="2019-01" db="EMBL/GenBank/DDBJ databases">
        <title>Draft genome sequence of Dictyobacter sp. Uno17.</title>
        <authorList>
            <person name="Wang C.M."/>
            <person name="Zheng Y."/>
            <person name="Sakai Y."/>
            <person name="Abe K."/>
            <person name="Yokota A."/>
            <person name="Yabe S."/>
        </authorList>
    </citation>
    <scope>NUCLEOTIDE SEQUENCE [LARGE SCALE GENOMIC DNA]</scope>
    <source>
        <strain evidence="1 2">Uno17</strain>
    </source>
</reference>
<protein>
    <submittedName>
        <fullName evidence="1">Uncharacterized protein</fullName>
    </submittedName>
</protein>
<comment type="caution">
    <text evidence="1">The sequence shown here is derived from an EMBL/GenBank/DDBJ whole genome shotgun (WGS) entry which is preliminary data.</text>
</comment>
<sequence length="58" mass="6303">MCRNGGIKIWTVSLIVSPQCRQDGKSDRLEAALRSPGIGKEASCANNIFVGFSPSWYS</sequence>
<evidence type="ECO:0000313" key="1">
    <source>
        <dbReference type="EMBL" id="GCF11273.1"/>
    </source>
</evidence>
<keyword evidence="2" id="KW-1185">Reference proteome</keyword>
<evidence type="ECO:0000313" key="2">
    <source>
        <dbReference type="Proteomes" id="UP000322530"/>
    </source>
</evidence>
<name>A0A5A5TJS1_9CHLR</name>
<dbReference type="EMBL" id="BIXY01000102">
    <property type="protein sequence ID" value="GCF11273.1"/>
    <property type="molecule type" value="Genomic_DNA"/>
</dbReference>
<organism evidence="1 2">
    <name type="scientific">Dictyobacter arantiisoli</name>
    <dbReference type="NCBI Taxonomy" id="2014874"/>
    <lineage>
        <taxon>Bacteria</taxon>
        <taxon>Bacillati</taxon>
        <taxon>Chloroflexota</taxon>
        <taxon>Ktedonobacteria</taxon>
        <taxon>Ktedonobacterales</taxon>
        <taxon>Dictyobacteraceae</taxon>
        <taxon>Dictyobacter</taxon>
    </lineage>
</organism>